<evidence type="ECO:0000256" key="1">
    <source>
        <dbReference type="SAM" id="Phobius"/>
    </source>
</evidence>
<dbReference type="AlphaFoldDB" id="A0A7K3W5C7"/>
<evidence type="ECO:0008006" key="4">
    <source>
        <dbReference type="Google" id="ProtNLM"/>
    </source>
</evidence>
<organism evidence="2 3">
    <name type="scientific">Geodermatophilus sabuli</name>
    <dbReference type="NCBI Taxonomy" id="1564158"/>
    <lineage>
        <taxon>Bacteria</taxon>
        <taxon>Bacillati</taxon>
        <taxon>Actinomycetota</taxon>
        <taxon>Actinomycetes</taxon>
        <taxon>Geodermatophilales</taxon>
        <taxon>Geodermatophilaceae</taxon>
        <taxon>Geodermatophilus</taxon>
    </lineage>
</organism>
<evidence type="ECO:0000313" key="2">
    <source>
        <dbReference type="EMBL" id="NEK59898.1"/>
    </source>
</evidence>
<dbReference type="EMBL" id="JAAGWF010000022">
    <property type="protein sequence ID" value="NEK59898.1"/>
    <property type="molecule type" value="Genomic_DNA"/>
</dbReference>
<gene>
    <name evidence="2" type="ORF">GCU56_18750</name>
</gene>
<protein>
    <recommendedName>
        <fullName evidence="4">Camelysin metallo-endopeptidase</fullName>
    </recommendedName>
</protein>
<keyword evidence="3" id="KW-1185">Reference proteome</keyword>
<feature type="transmembrane region" description="Helical" evidence="1">
    <location>
        <begin position="12"/>
        <end position="33"/>
    </location>
</feature>
<accession>A0A7K3W5C7</accession>
<dbReference type="RefSeq" id="WP_163483272.1">
    <property type="nucleotide sequence ID" value="NZ_JAAGWF010000022.1"/>
</dbReference>
<name>A0A7K3W5C7_9ACTN</name>
<sequence length="202" mass="20101">MTISSNSRRTTAKIIGSIGVVGAVAAVAGLGTFGTFTDSTTPVDTGVKSGVLSLDLGMPAHTANVPFVPGGLLPGDAATDPIDLVNSGTVPLSSVSLKVVATTSSVLDTDTVNGLQLTVTSCSDPWTVAGTGYTCAGSVTDLYSGPIVMDAPLLGAESLEAGGRDHLLISAALPVSAGDTFQNAKTVLSFVFTGTQRGGTAR</sequence>
<reference evidence="2 3" key="1">
    <citation type="submission" date="2020-02" db="EMBL/GenBank/DDBJ databases">
        <title>Geodermatophilus sabuli CPCC 205279 I12A-02694.</title>
        <authorList>
            <person name="Jiang Z."/>
        </authorList>
    </citation>
    <scope>NUCLEOTIDE SEQUENCE [LARGE SCALE GENOMIC DNA]</scope>
    <source>
        <strain evidence="2 3">I12A-02694</strain>
    </source>
</reference>
<proteinExistence type="predicted"/>
<keyword evidence="1" id="KW-1133">Transmembrane helix</keyword>
<evidence type="ECO:0000313" key="3">
    <source>
        <dbReference type="Proteomes" id="UP000470246"/>
    </source>
</evidence>
<dbReference type="Proteomes" id="UP000470246">
    <property type="component" value="Unassembled WGS sequence"/>
</dbReference>
<keyword evidence="1" id="KW-0812">Transmembrane</keyword>
<keyword evidence="1" id="KW-0472">Membrane</keyword>
<comment type="caution">
    <text evidence="2">The sequence shown here is derived from an EMBL/GenBank/DDBJ whole genome shotgun (WGS) entry which is preliminary data.</text>
</comment>